<accession>A0A9D1IY15</accession>
<evidence type="ECO:0000256" key="1">
    <source>
        <dbReference type="ARBA" id="ARBA00009437"/>
    </source>
</evidence>
<dbReference type="SUPFAM" id="SSF53850">
    <property type="entry name" value="Periplasmic binding protein-like II"/>
    <property type="match status" value="1"/>
</dbReference>
<gene>
    <name evidence="6" type="ORF">IAA53_10125</name>
</gene>
<dbReference type="AlphaFoldDB" id="A0A9D1IY15"/>
<evidence type="ECO:0000313" key="6">
    <source>
        <dbReference type="EMBL" id="HIR51607.1"/>
    </source>
</evidence>
<dbReference type="PANTHER" id="PTHR30126:SF39">
    <property type="entry name" value="HTH-TYPE TRANSCRIPTIONAL REGULATOR CYSL"/>
    <property type="match status" value="1"/>
</dbReference>
<evidence type="ECO:0000256" key="4">
    <source>
        <dbReference type="ARBA" id="ARBA00023163"/>
    </source>
</evidence>
<evidence type="ECO:0000256" key="2">
    <source>
        <dbReference type="ARBA" id="ARBA00023015"/>
    </source>
</evidence>
<dbReference type="SUPFAM" id="SSF46785">
    <property type="entry name" value="Winged helix' DNA-binding domain"/>
    <property type="match status" value="1"/>
</dbReference>
<dbReference type="Gene3D" id="3.40.190.10">
    <property type="entry name" value="Periplasmic binding protein-like II"/>
    <property type="match status" value="2"/>
</dbReference>
<dbReference type="Proteomes" id="UP000824239">
    <property type="component" value="Unassembled WGS sequence"/>
</dbReference>
<name>A0A9D1IY15_9FIRM</name>
<comment type="similarity">
    <text evidence="1">Belongs to the LysR transcriptional regulatory family.</text>
</comment>
<dbReference type="GO" id="GO:0000976">
    <property type="term" value="F:transcription cis-regulatory region binding"/>
    <property type="evidence" value="ECO:0007669"/>
    <property type="project" value="TreeGrafter"/>
</dbReference>
<keyword evidence="4" id="KW-0804">Transcription</keyword>
<dbReference type="Pfam" id="PF03466">
    <property type="entry name" value="LysR_substrate"/>
    <property type="match status" value="1"/>
</dbReference>
<dbReference type="FunFam" id="1.10.10.10:FF:000001">
    <property type="entry name" value="LysR family transcriptional regulator"/>
    <property type="match status" value="1"/>
</dbReference>
<dbReference type="Gene3D" id="1.10.10.10">
    <property type="entry name" value="Winged helix-like DNA-binding domain superfamily/Winged helix DNA-binding domain"/>
    <property type="match status" value="1"/>
</dbReference>
<evidence type="ECO:0000313" key="7">
    <source>
        <dbReference type="Proteomes" id="UP000824239"/>
    </source>
</evidence>
<evidence type="ECO:0000259" key="5">
    <source>
        <dbReference type="PROSITE" id="PS50931"/>
    </source>
</evidence>
<dbReference type="InterPro" id="IPR000847">
    <property type="entry name" value="LysR_HTH_N"/>
</dbReference>
<dbReference type="InterPro" id="IPR036388">
    <property type="entry name" value="WH-like_DNA-bd_sf"/>
</dbReference>
<feature type="domain" description="HTH lysR-type" evidence="5">
    <location>
        <begin position="1"/>
        <end position="59"/>
    </location>
</feature>
<dbReference type="PROSITE" id="PS50931">
    <property type="entry name" value="HTH_LYSR"/>
    <property type="match status" value="1"/>
</dbReference>
<dbReference type="InterPro" id="IPR005119">
    <property type="entry name" value="LysR_subst-bd"/>
</dbReference>
<dbReference type="EMBL" id="DVHE01000079">
    <property type="protein sequence ID" value="HIR51607.1"/>
    <property type="molecule type" value="Genomic_DNA"/>
</dbReference>
<keyword evidence="3" id="KW-0238">DNA-binding</keyword>
<reference evidence="6" key="2">
    <citation type="journal article" date="2021" name="PeerJ">
        <title>Extensive microbial diversity within the chicken gut microbiome revealed by metagenomics and culture.</title>
        <authorList>
            <person name="Gilroy R."/>
            <person name="Ravi A."/>
            <person name="Getino M."/>
            <person name="Pursley I."/>
            <person name="Horton D.L."/>
            <person name="Alikhan N.F."/>
            <person name="Baker D."/>
            <person name="Gharbi K."/>
            <person name="Hall N."/>
            <person name="Watson M."/>
            <person name="Adriaenssens E.M."/>
            <person name="Foster-Nyarko E."/>
            <person name="Jarju S."/>
            <person name="Secka A."/>
            <person name="Antonio M."/>
            <person name="Oren A."/>
            <person name="Chaudhuri R.R."/>
            <person name="La Ragione R."/>
            <person name="Hildebrand F."/>
            <person name="Pallen M.J."/>
        </authorList>
    </citation>
    <scope>NUCLEOTIDE SEQUENCE</scope>
    <source>
        <strain evidence="6">ChiBcec15-4380</strain>
    </source>
</reference>
<sequence>MATLKQLTTFLAVAETMQMSEAARLLYLSQSTVSQTILDLEREFGAALFQRGARQLVLTPKGMILREQAQQVVERYEGLTRAMEMSHGIRELRLGATLTIGNTLLTGILTQLRADHPDIRPYLYVENTRLLEGRILHHEADIGLIEGIVTSEKLARLPVAEDELRLICGPRHPFWGRAVVEPEELLEQSFILREQGSGTRDIFESAMRAAQIPIHVSGESVSSTAIMELVAADLGLGVLSRRCVSRSVEEGSLWALAIRGYPMHRYFQVCYPQRRPVTSQMRDFIAAARTVLERA</sequence>
<comment type="caution">
    <text evidence="6">The sequence shown here is derived from an EMBL/GenBank/DDBJ whole genome shotgun (WGS) entry which is preliminary data.</text>
</comment>
<dbReference type="InterPro" id="IPR036390">
    <property type="entry name" value="WH_DNA-bd_sf"/>
</dbReference>
<evidence type="ECO:0000256" key="3">
    <source>
        <dbReference type="ARBA" id="ARBA00023125"/>
    </source>
</evidence>
<organism evidence="6 7">
    <name type="scientific">Candidatus Avoscillospira avicola</name>
    <dbReference type="NCBI Taxonomy" id="2840706"/>
    <lineage>
        <taxon>Bacteria</taxon>
        <taxon>Bacillati</taxon>
        <taxon>Bacillota</taxon>
        <taxon>Clostridia</taxon>
        <taxon>Eubacteriales</taxon>
        <taxon>Oscillospiraceae</taxon>
        <taxon>Oscillospiraceae incertae sedis</taxon>
        <taxon>Candidatus Avoscillospira</taxon>
    </lineage>
</organism>
<dbReference type="GO" id="GO:0003700">
    <property type="term" value="F:DNA-binding transcription factor activity"/>
    <property type="evidence" value="ECO:0007669"/>
    <property type="project" value="InterPro"/>
</dbReference>
<protein>
    <submittedName>
        <fullName evidence="6">LysR family transcriptional regulator</fullName>
    </submittedName>
</protein>
<reference evidence="6" key="1">
    <citation type="submission" date="2020-10" db="EMBL/GenBank/DDBJ databases">
        <authorList>
            <person name="Gilroy R."/>
        </authorList>
    </citation>
    <scope>NUCLEOTIDE SEQUENCE</scope>
    <source>
        <strain evidence="6">ChiBcec15-4380</strain>
    </source>
</reference>
<dbReference type="PRINTS" id="PR00039">
    <property type="entry name" value="HTHLYSR"/>
</dbReference>
<proteinExistence type="inferred from homology"/>
<dbReference type="Pfam" id="PF00126">
    <property type="entry name" value="HTH_1"/>
    <property type="match status" value="1"/>
</dbReference>
<dbReference type="PANTHER" id="PTHR30126">
    <property type="entry name" value="HTH-TYPE TRANSCRIPTIONAL REGULATOR"/>
    <property type="match status" value="1"/>
</dbReference>
<keyword evidence="2" id="KW-0805">Transcription regulation</keyword>